<dbReference type="GO" id="GO:0016020">
    <property type="term" value="C:membrane"/>
    <property type="evidence" value="ECO:0007669"/>
    <property type="project" value="UniProtKB-UniRule"/>
</dbReference>
<evidence type="ECO:0000256" key="4">
    <source>
        <dbReference type="ARBA" id="ARBA00022801"/>
    </source>
</evidence>
<comment type="caution">
    <text evidence="14">The sequence shown here is derived from an EMBL/GenBank/DDBJ whole genome shotgun (WGS) entry which is preliminary data.</text>
</comment>
<protein>
    <recommendedName>
        <fullName evidence="9 11">Signal peptidase I</fullName>
        <ecNumber evidence="11">3.4.21.89</ecNumber>
    </recommendedName>
</protein>
<keyword evidence="7 12" id="KW-1133">Transmembrane helix</keyword>
<dbReference type="EMBL" id="DVMN01000070">
    <property type="protein sequence ID" value="HIU21378.1"/>
    <property type="molecule type" value="Genomic_DNA"/>
</dbReference>
<dbReference type="InterPro" id="IPR001733">
    <property type="entry name" value="Peptidase_S26B"/>
</dbReference>
<evidence type="ECO:0000256" key="9">
    <source>
        <dbReference type="ARBA" id="ARBA00033305"/>
    </source>
</evidence>
<evidence type="ECO:0000256" key="11">
    <source>
        <dbReference type="NCBIfam" id="TIGR02228"/>
    </source>
</evidence>
<feature type="transmembrane region" description="Helical" evidence="12">
    <location>
        <begin position="21"/>
        <end position="44"/>
    </location>
</feature>
<comment type="subcellular location">
    <subcellularLocation>
        <location evidence="1">Endoplasmic reticulum membrane</location>
        <topology evidence="1">Single-pass type II membrane protein</topology>
    </subcellularLocation>
</comment>
<comment type="function">
    <text evidence="10">Catalytic component of the signal peptidase complex (SPC) which catalyzes the cleavage of N-terminal signal sequences from nascent proteins as they are translocated into the lumen of the endoplasmic reticulum. Specifically cleaves N-terminal signal peptides that contain a hydrophobic alpha-helix (h-region) shorter than 18-20 amino acids.</text>
</comment>
<evidence type="ECO:0000259" key="13">
    <source>
        <dbReference type="Pfam" id="PF10502"/>
    </source>
</evidence>
<dbReference type="GO" id="GO:0009003">
    <property type="term" value="F:signal peptidase activity"/>
    <property type="evidence" value="ECO:0007669"/>
    <property type="project" value="UniProtKB-EC"/>
</dbReference>
<dbReference type="PANTHER" id="PTHR10806:SF6">
    <property type="entry name" value="SIGNAL PEPTIDASE COMPLEX CATALYTIC SUBUNIT SEC11"/>
    <property type="match status" value="1"/>
</dbReference>
<dbReference type="GO" id="GO:0004252">
    <property type="term" value="F:serine-type endopeptidase activity"/>
    <property type="evidence" value="ECO:0007669"/>
    <property type="project" value="UniProtKB-UniRule"/>
</dbReference>
<evidence type="ECO:0000256" key="10">
    <source>
        <dbReference type="ARBA" id="ARBA00045533"/>
    </source>
</evidence>
<dbReference type="InterPro" id="IPR036286">
    <property type="entry name" value="LexA/Signal_pep-like_sf"/>
</dbReference>
<dbReference type="InterPro" id="IPR019533">
    <property type="entry name" value="Peptidase_S26"/>
</dbReference>
<feature type="domain" description="Peptidase S26" evidence="13">
    <location>
        <begin position="55"/>
        <end position="98"/>
    </location>
</feature>
<keyword evidence="6" id="KW-0735">Signal-anchor</keyword>
<proteinExistence type="predicted"/>
<evidence type="ECO:0000256" key="7">
    <source>
        <dbReference type="ARBA" id="ARBA00022989"/>
    </source>
</evidence>
<dbReference type="PROSITE" id="PS00501">
    <property type="entry name" value="SPASE_I_1"/>
    <property type="match status" value="1"/>
</dbReference>
<keyword evidence="8 12" id="KW-0472">Membrane</keyword>
<evidence type="ECO:0000256" key="1">
    <source>
        <dbReference type="ARBA" id="ARBA00004648"/>
    </source>
</evidence>
<gene>
    <name evidence="14" type="ORF">IAD51_04010</name>
</gene>
<evidence type="ECO:0000313" key="15">
    <source>
        <dbReference type="Proteomes" id="UP000824088"/>
    </source>
</evidence>
<reference evidence="14" key="2">
    <citation type="journal article" date="2021" name="PeerJ">
        <title>Extensive microbial diversity within the chicken gut microbiome revealed by metagenomics and culture.</title>
        <authorList>
            <person name="Gilroy R."/>
            <person name="Ravi A."/>
            <person name="Getino M."/>
            <person name="Pursley I."/>
            <person name="Horton D.L."/>
            <person name="Alikhan N.F."/>
            <person name="Baker D."/>
            <person name="Gharbi K."/>
            <person name="Hall N."/>
            <person name="Watson M."/>
            <person name="Adriaenssens E.M."/>
            <person name="Foster-Nyarko E."/>
            <person name="Jarju S."/>
            <person name="Secka A."/>
            <person name="Antonio M."/>
            <person name="Oren A."/>
            <person name="Chaudhuri R.R."/>
            <person name="La Ragione R."/>
            <person name="Hildebrand F."/>
            <person name="Pallen M.J."/>
        </authorList>
    </citation>
    <scope>NUCLEOTIDE SEQUENCE</scope>
    <source>
        <strain evidence="14">1063</strain>
    </source>
</reference>
<dbReference type="PANTHER" id="PTHR10806">
    <property type="entry name" value="SIGNAL PEPTIDASE COMPLEX CATALYTIC SUBUNIT SEC11"/>
    <property type="match status" value="1"/>
</dbReference>
<keyword evidence="3 12" id="KW-0812">Transmembrane</keyword>
<evidence type="ECO:0000313" key="14">
    <source>
        <dbReference type="EMBL" id="HIU21378.1"/>
    </source>
</evidence>
<sequence>MFSRNGADKNERKKLPLWYRAVSLVLTVAAIAAVCFCVVLVLVAKAGEDGREVFGYVILKVQSGSMEPTLSAGDVILCDAYEGGDISVGDVVTFTAPRGAYAGMLITHRVTEIVTEDGEEVGFRTKGDAADGTDTWTLTRDDIVGVYERKMPVVTNVSGFMGSAGGMMLVIGLPIILLVAVLLADGALSRYLAAKADERSAEEKGE</sequence>
<keyword evidence="4 14" id="KW-0378">Hydrolase</keyword>
<feature type="transmembrane region" description="Helical" evidence="12">
    <location>
        <begin position="160"/>
        <end position="184"/>
    </location>
</feature>
<dbReference type="Pfam" id="PF10502">
    <property type="entry name" value="Peptidase_S26"/>
    <property type="match status" value="1"/>
</dbReference>
<name>A0A9D1HTD6_9FIRM</name>
<dbReference type="InterPro" id="IPR019756">
    <property type="entry name" value="Pept_S26A_signal_pept_1_Ser-AS"/>
</dbReference>
<dbReference type="NCBIfam" id="TIGR02228">
    <property type="entry name" value="sigpep_I_arch"/>
    <property type="match status" value="1"/>
</dbReference>
<dbReference type="AlphaFoldDB" id="A0A9D1HTD6"/>
<dbReference type="Proteomes" id="UP000824088">
    <property type="component" value="Unassembled WGS sequence"/>
</dbReference>
<keyword evidence="5" id="KW-0256">Endoplasmic reticulum</keyword>
<dbReference type="GO" id="GO:0006465">
    <property type="term" value="P:signal peptide processing"/>
    <property type="evidence" value="ECO:0007669"/>
    <property type="project" value="UniProtKB-UniRule"/>
</dbReference>
<dbReference type="Gene3D" id="2.10.109.10">
    <property type="entry name" value="Umud Fragment, subunit A"/>
    <property type="match status" value="1"/>
</dbReference>
<organism evidence="14 15">
    <name type="scientific">Candidatus Limadaptatus stercorigallinarum</name>
    <dbReference type="NCBI Taxonomy" id="2840845"/>
    <lineage>
        <taxon>Bacteria</taxon>
        <taxon>Bacillati</taxon>
        <taxon>Bacillota</taxon>
        <taxon>Clostridia</taxon>
        <taxon>Eubacteriales</taxon>
        <taxon>Candidatus Limadaptatus</taxon>
    </lineage>
</organism>
<evidence type="ECO:0000256" key="12">
    <source>
        <dbReference type="SAM" id="Phobius"/>
    </source>
</evidence>
<evidence type="ECO:0000256" key="2">
    <source>
        <dbReference type="ARBA" id="ARBA00022670"/>
    </source>
</evidence>
<evidence type="ECO:0000256" key="8">
    <source>
        <dbReference type="ARBA" id="ARBA00023136"/>
    </source>
</evidence>
<evidence type="ECO:0000256" key="6">
    <source>
        <dbReference type="ARBA" id="ARBA00022968"/>
    </source>
</evidence>
<dbReference type="SUPFAM" id="SSF51306">
    <property type="entry name" value="LexA/Signal peptidase"/>
    <property type="match status" value="1"/>
</dbReference>
<evidence type="ECO:0000256" key="5">
    <source>
        <dbReference type="ARBA" id="ARBA00022824"/>
    </source>
</evidence>
<reference evidence="14" key="1">
    <citation type="submission" date="2020-10" db="EMBL/GenBank/DDBJ databases">
        <authorList>
            <person name="Gilroy R."/>
        </authorList>
    </citation>
    <scope>NUCLEOTIDE SEQUENCE</scope>
    <source>
        <strain evidence="14">1063</strain>
    </source>
</reference>
<dbReference type="CDD" id="cd06530">
    <property type="entry name" value="S26_SPase_I"/>
    <property type="match status" value="1"/>
</dbReference>
<keyword evidence="2" id="KW-0645">Protease</keyword>
<dbReference type="EC" id="3.4.21.89" evidence="11"/>
<evidence type="ECO:0000256" key="3">
    <source>
        <dbReference type="ARBA" id="ARBA00022692"/>
    </source>
</evidence>
<accession>A0A9D1HTD6</accession>